<name>A0A679IYL9_VARPD</name>
<dbReference type="InterPro" id="IPR005119">
    <property type="entry name" value="LysR_subst-bd"/>
</dbReference>
<dbReference type="InterPro" id="IPR036388">
    <property type="entry name" value="WH-like_DNA-bd_sf"/>
</dbReference>
<dbReference type="EMBL" id="LR743507">
    <property type="protein sequence ID" value="CAA2102295.1"/>
    <property type="molecule type" value="Genomic_DNA"/>
</dbReference>
<dbReference type="InterPro" id="IPR036390">
    <property type="entry name" value="WH_DNA-bd_sf"/>
</dbReference>
<dbReference type="CDD" id="cd05466">
    <property type="entry name" value="PBP2_LTTR_substrate"/>
    <property type="match status" value="1"/>
</dbReference>
<gene>
    <name evidence="6" type="primary">yofA_1</name>
    <name evidence="6" type="ORF">VVAX_01683</name>
</gene>
<dbReference type="AlphaFoldDB" id="A0A679IYL9"/>
<dbReference type="InterPro" id="IPR050950">
    <property type="entry name" value="HTH-type_LysR_regulators"/>
</dbReference>
<evidence type="ECO:0000256" key="2">
    <source>
        <dbReference type="ARBA" id="ARBA00023015"/>
    </source>
</evidence>
<dbReference type="GO" id="GO:0005829">
    <property type="term" value="C:cytosol"/>
    <property type="evidence" value="ECO:0007669"/>
    <property type="project" value="TreeGrafter"/>
</dbReference>
<keyword evidence="2" id="KW-0805">Transcription regulation</keyword>
<proteinExistence type="inferred from homology"/>
<comment type="similarity">
    <text evidence="1">Belongs to the LysR transcriptional regulatory family.</text>
</comment>
<evidence type="ECO:0000259" key="5">
    <source>
        <dbReference type="PROSITE" id="PS50931"/>
    </source>
</evidence>
<dbReference type="RefSeq" id="WP_339089363.1">
    <property type="nucleotide sequence ID" value="NZ_LR743507.1"/>
</dbReference>
<organism evidence="6">
    <name type="scientific">Variovorax paradoxus</name>
    <dbReference type="NCBI Taxonomy" id="34073"/>
    <lineage>
        <taxon>Bacteria</taxon>
        <taxon>Pseudomonadati</taxon>
        <taxon>Pseudomonadota</taxon>
        <taxon>Betaproteobacteria</taxon>
        <taxon>Burkholderiales</taxon>
        <taxon>Comamonadaceae</taxon>
        <taxon>Variovorax</taxon>
    </lineage>
</organism>
<dbReference type="PANTHER" id="PTHR30419">
    <property type="entry name" value="HTH-TYPE TRANSCRIPTIONAL REGULATOR YBHD"/>
    <property type="match status" value="1"/>
</dbReference>
<dbReference type="Gene3D" id="3.40.190.10">
    <property type="entry name" value="Periplasmic binding protein-like II"/>
    <property type="match status" value="2"/>
</dbReference>
<dbReference type="PROSITE" id="PS50931">
    <property type="entry name" value="HTH_LYSR"/>
    <property type="match status" value="1"/>
</dbReference>
<dbReference type="InterPro" id="IPR000847">
    <property type="entry name" value="LysR_HTH_N"/>
</dbReference>
<dbReference type="SUPFAM" id="SSF46785">
    <property type="entry name" value="Winged helix' DNA-binding domain"/>
    <property type="match status" value="1"/>
</dbReference>
<dbReference type="PRINTS" id="PR00039">
    <property type="entry name" value="HTHLYSR"/>
</dbReference>
<evidence type="ECO:0000256" key="3">
    <source>
        <dbReference type="ARBA" id="ARBA00023125"/>
    </source>
</evidence>
<evidence type="ECO:0000256" key="1">
    <source>
        <dbReference type="ARBA" id="ARBA00009437"/>
    </source>
</evidence>
<dbReference type="GO" id="GO:0003700">
    <property type="term" value="F:DNA-binding transcription factor activity"/>
    <property type="evidence" value="ECO:0007669"/>
    <property type="project" value="InterPro"/>
</dbReference>
<dbReference type="FunFam" id="1.10.10.10:FF:000001">
    <property type="entry name" value="LysR family transcriptional regulator"/>
    <property type="match status" value="1"/>
</dbReference>
<accession>A0A679IYL9</accession>
<keyword evidence="3" id="KW-0238">DNA-binding</keyword>
<reference evidence="6" key="1">
    <citation type="submission" date="2019-12" db="EMBL/GenBank/DDBJ databases">
        <authorList>
            <person name="Cremers G."/>
        </authorList>
    </citation>
    <scope>NUCLEOTIDE SEQUENCE</scope>
    <source>
        <strain evidence="6">Vvax</strain>
    </source>
</reference>
<keyword evidence="4" id="KW-0804">Transcription</keyword>
<protein>
    <submittedName>
        <fullName evidence="6">HTH-type transcriptional regulator YofA</fullName>
    </submittedName>
</protein>
<dbReference type="Gene3D" id="1.10.10.10">
    <property type="entry name" value="Winged helix-like DNA-binding domain superfamily/Winged helix DNA-binding domain"/>
    <property type="match status" value="1"/>
</dbReference>
<feature type="domain" description="HTH lysR-type" evidence="5">
    <location>
        <begin position="12"/>
        <end position="69"/>
    </location>
</feature>
<dbReference type="GO" id="GO:0003677">
    <property type="term" value="F:DNA binding"/>
    <property type="evidence" value="ECO:0007669"/>
    <property type="project" value="UniProtKB-KW"/>
</dbReference>
<dbReference type="Pfam" id="PF00126">
    <property type="entry name" value="HTH_1"/>
    <property type="match status" value="1"/>
</dbReference>
<dbReference type="Pfam" id="PF03466">
    <property type="entry name" value="LysR_substrate"/>
    <property type="match status" value="1"/>
</dbReference>
<dbReference type="SUPFAM" id="SSF53850">
    <property type="entry name" value="Periplasmic binding protein-like II"/>
    <property type="match status" value="1"/>
</dbReference>
<evidence type="ECO:0000313" key="6">
    <source>
        <dbReference type="EMBL" id="CAA2102295.1"/>
    </source>
</evidence>
<sequence length="321" mass="33893">MHSIKNNLASTINFEQLRTFALVLESGGFSAAAERLGLTQPAVSVQVKQLERRLGVRLIERVGRRIGPTPAGADLMAELPQVEAALANAINAATFHSAGVAGRVRLGTGGTGCLYLLPPVLRDLRARHPLLNIIVSTDNTGRLIRRVEDNTLDAALVTLPVASRALAVTPILRDDFVALCQRGSRRWPAEVTAHELGALPLVKFAAGASARDIADDWMRRCGRASPPVMEFDSVEAIKAMVAAGLGVAILPKMAVTGRGHSAELDLRPLEPPLHRTLALVTRNDKPVSKGLRQVIDAVVAAGKETEAAAAAGDAPSGRPAA</sequence>
<evidence type="ECO:0000256" key="4">
    <source>
        <dbReference type="ARBA" id="ARBA00023163"/>
    </source>
</evidence>